<dbReference type="Pfam" id="PF16264">
    <property type="entry name" value="SatD"/>
    <property type="match status" value="1"/>
</dbReference>
<proteinExistence type="predicted"/>
<dbReference type="AlphaFoldDB" id="F7NG52"/>
<evidence type="ECO:0000313" key="1">
    <source>
        <dbReference type="EMBL" id="EGO64970.1"/>
    </source>
</evidence>
<dbReference type="EMBL" id="AFGF01000040">
    <property type="protein sequence ID" value="EGO64970.1"/>
    <property type="molecule type" value="Genomic_DNA"/>
</dbReference>
<protein>
    <recommendedName>
        <fullName evidence="3">SatD family (SatD)</fullName>
    </recommendedName>
</protein>
<dbReference type="RefSeq" id="WP_004093483.1">
    <property type="nucleotide sequence ID" value="NZ_AFGF01000040.1"/>
</dbReference>
<organism evidence="1 2">
    <name type="scientific">Acetonema longum DSM 6540</name>
    <dbReference type="NCBI Taxonomy" id="1009370"/>
    <lineage>
        <taxon>Bacteria</taxon>
        <taxon>Bacillati</taxon>
        <taxon>Bacillota</taxon>
        <taxon>Negativicutes</taxon>
        <taxon>Acetonemataceae</taxon>
        <taxon>Acetonema</taxon>
    </lineage>
</organism>
<sequence>MLYCAIIGDIVGSRKLADRSEVQKKFQAVAERACRQYQADIASPFTVTIGDEFQVLLKRVQTAPEVIKTVIREMAPIDLVFGVGIGDISTDINREMAIGMDGPAFHAARKAVEQAKRKKPGVIYRTALPEVGAGTDMINSLQYFIESCSKKRTKRQKQVLELLEKGSTQEEIAEHLDIKQQSVSNIVNWSYMPEITGAQKAIASYLEWIDHYRH</sequence>
<dbReference type="Gene3D" id="1.10.10.10">
    <property type="entry name" value="Winged helix-like DNA-binding domain superfamily/Winged helix DNA-binding domain"/>
    <property type="match status" value="1"/>
</dbReference>
<dbReference type="Proteomes" id="UP000003240">
    <property type="component" value="Unassembled WGS sequence"/>
</dbReference>
<evidence type="ECO:0000313" key="2">
    <source>
        <dbReference type="Proteomes" id="UP000003240"/>
    </source>
</evidence>
<gene>
    <name evidence="1" type="ORF">ALO_05193</name>
</gene>
<name>F7NG52_9FIRM</name>
<dbReference type="STRING" id="1009370.ALO_05193"/>
<dbReference type="InterPro" id="IPR036388">
    <property type="entry name" value="WH-like_DNA-bd_sf"/>
</dbReference>
<keyword evidence="2" id="KW-1185">Reference proteome</keyword>
<comment type="caution">
    <text evidence="1">The sequence shown here is derived from an EMBL/GenBank/DDBJ whole genome shotgun (WGS) entry which is preliminary data.</text>
</comment>
<dbReference type="InterPro" id="IPR032580">
    <property type="entry name" value="SatD"/>
</dbReference>
<dbReference type="OrthoDB" id="3197351at2"/>
<evidence type="ECO:0008006" key="3">
    <source>
        <dbReference type="Google" id="ProtNLM"/>
    </source>
</evidence>
<reference evidence="1 2" key="1">
    <citation type="journal article" date="2011" name="EMBO J.">
        <title>Structural diversity of bacterial flagellar motors.</title>
        <authorList>
            <person name="Chen S."/>
            <person name="Beeby M."/>
            <person name="Murphy G.E."/>
            <person name="Leadbetter J.R."/>
            <person name="Hendrixson D.R."/>
            <person name="Briegel A."/>
            <person name="Li Z."/>
            <person name="Shi J."/>
            <person name="Tocheva E.I."/>
            <person name="Muller A."/>
            <person name="Dobro M.J."/>
            <person name="Jensen G.J."/>
        </authorList>
    </citation>
    <scope>NUCLEOTIDE SEQUENCE [LARGE SCALE GENOMIC DNA]</scope>
    <source>
        <strain evidence="1 2">DSM 6540</strain>
    </source>
</reference>
<accession>F7NG52</accession>
<dbReference type="eggNOG" id="COG1595">
    <property type="taxonomic scope" value="Bacteria"/>
</dbReference>